<keyword evidence="4" id="KW-0902">Two-component regulatory system</keyword>
<name>A0A1I0DYT9_9FIRM</name>
<gene>
    <name evidence="11" type="ORF">SAMN04489758_10870</name>
</gene>
<dbReference type="InterPro" id="IPR018060">
    <property type="entry name" value="HTH_AraC"/>
</dbReference>
<dbReference type="GeneID" id="78288072"/>
<dbReference type="InterPro" id="IPR011006">
    <property type="entry name" value="CheY-like_superfamily"/>
</dbReference>
<sequence length="538" mass="61433">MYTIVIADDEVALRQAMIKRIDWKSIGFEVIGEAENGVEALELVERLEPDLLLTDIKMPFISGINLARKVREIRPAMQIAFLSGYDDFSYAQQAIKYNIIKYLLKPISSKELTKELVDIKEKMDVINQSFVSSFEVDQQQLLVERLLTPLVLDSDFVIDEKQSGYESYLNQEAVQLEVRASLEEKTRYLVMVIRYFDKRRKNITDRNHLLGIKGIVKKYLRFGSFYSGKKIITLLSGQAWEIEKYVNIIVNEIVQSSERILCADCYLGLSSISDSLMKANLLYSEAMSAVEYGQGSRRSINFIGDIKRTSMICYEDVDKIASKIEKLIKSGGTDEIELYLSSIFVMFIDQGATRADIDLLMIRIISSTCALVYSVCDAKSSALFFNKASELSSIFNKHSFNEKRMDLIGFCLLSKSLIKKQKKMNSEVICDELMEIIDKEYGNEELSLGVVSESLHVSISYLSSLVKKNMGETFITLLTKKRMEVAKELVLYSSAKVLEIAYKCGYSDQHYFSYCFKKQYGISPNKMREQNLVSSNEK</sequence>
<dbReference type="PROSITE" id="PS00041">
    <property type="entry name" value="HTH_ARAC_FAMILY_1"/>
    <property type="match status" value="1"/>
</dbReference>
<dbReference type="EMBL" id="FOIN01000008">
    <property type="protein sequence ID" value="SET37464.1"/>
    <property type="molecule type" value="Genomic_DNA"/>
</dbReference>
<dbReference type="InterPro" id="IPR051552">
    <property type="entry name" value="HptR"/>
</dbReference>
<evidence type="ECO:0000256" key="5">
    <source>
        <dbReference type="ARBA" id="ARBA00023015"/>
    </source>
</evidence>
<feature type="modified residue" description="4-aspartylphosphate" evidence="8">
    <location>
        <position position="55"/>
    </location>
</feature>
<dbReference type="GO" id="GO:0043565">
    <property type="term" value="F:sequence-specific DNA binding"/>
    <property type="evidence" value="ECO:0007669"/>
    <property type="project" value="InterPro"/>
</dbReference>
<dbReference type="InterPro" id="IPR009057">
    <property type="entry name" value="Homeodomain-like_sf"/>
</dbReference>
<dbReference type="SUPFAM" id="SSF52172">
    <property type="entry name" value="CheY-like"/>
    <property type="match status" value="1"/>
</dbReference>
<dbReference type="AlphaFoldDB" id="A0A1I0DYT9"/>
<dbReference type="PROSITE" id="PS50110">
    <property type="entry name" value="RESPONSE_REGULATORY"/>
    <property type="match status" value="1"/>
</dbReference>
<proteinExistence type="predicted"/>
<feature type="domain" description="Response regulatory" evidence="10">
    <location>
        <begin position="3"/>
        <end position="120"/>
    </location>
</feature>
<keyword evidence="12" id="KW-1185">Reference proteome</keyword>
<evidence type="ECO:0000313" key="11">
    <source>
        <dbReference type="EMBL" id="SET37464.1"/>
    </source>
</evidence>
<dbReference type="Pfam" id="PF00072">
    <property type="entry name" value="Response_reg"/>
    <property type="match status" value="1"/>
</dbReference>
<keyword evidence="3 8" id="KW-0597">Phosphoprotein</keyword>
<evidence type="ECO:0000256" key="6">
    <source>
        <dbReference type="ARBA" id="ARBA00023125"/>
    </source>
</evidence>
<evidence type="ECO:0000259" key="10">
    <source>
        <dbReference type="PROSITE" id="PS50110"/>
    </source>
</evidence>
<evidence type="ECO:0000256" key="3">
    <source>
        <dbReference type="ARBA" id="ARBA00022553"/>
    </source>
</evidence>
<accession>A0A1I0DYT9</accession>
<dbReference type="SUPFAM" id="SSF46689">
    <property type="entry name" value="Homeodomain-like"/>
    <property type="match status" value="1"/>
</dbReference>
<dbReference type="OrthoDB" id="9794370at2"/>
<dbReference type="InterPro" id="IPR001789">
    <property type="entry name" value="Sig_transdc_resp-reg_receiver"/>
</dbReference>
<dbReference type="SMART" id="SM00342">
    <property type="entry name" value="HTH_ARAC"/>
    <property type="match status" value="1"/>
</dbReference>
<dbReference type="InterPro" id="IPR020449">
    <property type="entry name" value="Tscrpt_reg_AraC-type_HTH"/>
</dbReference>
<keyword evidence="2" id="KW-0963">Cytoplasm</keyword>
<dbReference type="CDD" id="cd17536">
    <property type="entry name" value="REC_YesN-like"/>
    <property type="match status" value="1"/>
</dbReference>
<evidence type="ECO:0000256" key="8">
    <source>
        <dbReference type="PROSITE-ProRule" id="PRU00169"/>
    </source>
</evidence>
<comment type="subcellular location">
    <subcellularLocation>
        <location evidence="1">Cytoplasm</location>
    </subcellularLocation>
</comment>
<dbReference type="Proteomes" id="UP000198558">
    <property type="component" value="Unassembled WGS sequence"/>
</dbReference>
<dbReference type="PANTHER" id="PTHR42713">
    <property type="entry name" value="HISTIDINE KINASE-RELATED"/>
    <property type="match status" value="1"/>
</dbReference>
<dbReference type="PRINTS" id="PR00032">
    <property type="entry name" value="HTHARAC"/>
</dbReference>
<feature type="domain" description="HTH araC/xylS-type" evidence="9">
    <location>
        <begin position="431"/>
        <end position="530"/>
    </location>
</feature>
<dbReference type="RefSeq" id="WP_092353212.1">
    <property type="nucleotide sequence ID" value="NZ_FOIN01000008.1"/>
</dbReference>
<dbReference type="PANTHER" id="PTHR42713:SF3">
    <property type="entry name" value="TRANSCRIPTIONAL REGULATORY PROTEIN HPTR"/>
    <property type="match status" value="1"/>
</dbReference>
<keyword evidence="6" id="KW-0238">DNA-binding</keyword>
<dbReference type="GO" id="GO:0000160">
    <property type="term" value="P:phosphorelay signal transduction system"/>
    <property type="evidence" value="ECO:0007669"/>
    <property type="project" value="UniProtKB-KW"/>
</dbReference>
<keyword evidence="5" id="KW-0805">Transcription regulation</keyword>
<evidence type="ECO:0000256" key="4">
    <source>
        <dbReference type="ARBA" id="ARBA00023012"/>
    </source>
</evidence>
<evidence type="ECO:0000256" key="7">
    <source>
        <dbReference type="ARBA" id="ARBA00023163"/>
    </source>
</evidence>
<dbReference type="Gene3D" id="1.10.10.60">
    <property type="entry name" value="Homeodomain-like"/>
    <property type="match status" value="2"/>
</dbReference>
<evidence type="ECO:0000259" key="9">
    <source>
        <dbReference type="PROSITE" id="PS01124"/>
    </source>
</evidence>
<dbReference type="SMART" id="SM00448">
    <property type="entry name" value="REC"/>
    <property type="match status" value="1"/>
</dbReference>
<reference evidence="12" key="1">
    <citation type="submission" date="2016-10" db="EMBL/GenBank/DDBJ databases">
        <authorList>
            <person name="Varghese N."/>
            <person name="Submissions S."/>
        </authorList>
    </citation>
    <scope>NUCLEOTIDE SEQUENCE [LARGE SCALE GENOMIC DNA]</scope>
    <source>
        <strain evidence="12">DSM 1551</strain>
    </source>
</reference>
<dbReference type="GO" id="GO:0005737">
    <property type="term" value="C:cytoplasm"/>
    <property type="evidence" value="ECO:0007669"/>
    <property type="project" value="UniProtKB-SubCell"/>
</dbReference>
<protein>
    <submittedName>
        <fullName evidence="11">Two component transcriptional regulator, AraC family</fullName>
    </submittedName>
</protein>
<dbReference type="InterPro" id="IPR018062">
    <property type="entry name" value="HTH_AraC-typ_CS"/>
</dbReference>
<dbReference type="Pfam" id="PF12833">
    <property type="entry name" value="HTH_18"/>
    <property type="match status" value="1"/>
</dbReference>
<evidence type="ECO:0000256" key="2">
    <source>
        <dbReference type="ARBA" id="ARBA00022490"/>
    </source>
</evidence>
<dbReference type="Gene3D" id="3.40.50.2300">
    <property type="match status" value="1"/>
</dbReference>
<organism evidence="11 12">
    <name type="scientific">Thomasclavelia cocleata</name>
    <dbReference type="NCBI Taxonomy" id="69824"/>
    <lineage>
        <taxon>Bacteria</taxon>
        <taxon>Bacillati</taxon>
        <taxon>Bacillota</taxon>
        <taxon>Erysipelotrichia</taxon>
        <taxon>Erysipelotrichales</taxon>
        <taxon>Coprobacillaceae</taxon>
        <taxon>Thomasclavelia</taxon>
    </lineage>
</organism>
<keyword evidence="7" id="KW-0804">Transcription</keyword>
<dbReference type="PROSITE" id="PS01124">
    <property type="entry name" value="HTH_ARAC_FAMILY_2"/>
    <property type="match status" value="1"/>
</dbReference>
<evidence type="ECO:0000256" key="1">
    <source>
        <dbReference type="ARBA" id="ARBA00004496"/>
    </source>
</evidence>
<evidence type="ECO:0000313" key="12">
    <source>
        <dbReference type="Proteomes" id="UP000198558"/>
    </source>
</evidence>
<dbReference type="GO" id="GO:0003700">
    <property type="term" value="F:DNA-binding transcription factor activity"/>
    <property type="evidence" value="ECO:0007669"/>
    <property type="project" value="InterPro"/>
</dbReference>